<keyword evidence="2" id="KW-1185">Reference proteome</keyword>
<dbReference type="AlphaFoldDB" id="A0A9X1NZF6"/>
<name>A0A9X1NZF6_9HYPH</name>
<dbReference type="InterPro" id="IPR012659">
    <property type="entry name" value="CHP02444"/>
</dbReference>
<evidence type="ECO:0000313" key="1">
    <source>
        <dbReference type="EMBL" id="MCE7027530.1"/>
    </source>
</evidence>
<accession>A0A9X1NZF6</accession>
<evidence type="ECO:0000313" key="2">
    <source>
        <dbReference type="Proteomes" id="UP001139035"/>
    </source>
</evidence>
<organism evidence="1 2">
    <name type="scientific">Jiella avicenniae</name>
    <dbReference type="NCBI Taxonomy" id="2907202"/>
    <lineage>
        <taxon>Bacteria</taxon>
        <taxon>Pseudomonadati</taxon>
        <taxon>Pseudomonadota</taxon>
        <taxon>Alphaproteobacteria</taxon>
        <taxon>Hyphomicrobiales</taxon>
        <taxon>Aurantimonadaceae</taxon>
        <taxon>Jiella</taxon>
    </lineage>
</organism>
<reference evidence="1" key="1">
    <citation type="submission" date="2022-01" db="EMBL/GenBank/DDBJ databases">
        <title>Jiella avicenniae sp. nov., a novel endophytic bacterium isolated from bark of Avicennia marina.</title>
        <authorList>
            <person name="Tuo L."/>
        </authorList>
    </citation>
    <scope>NUCLEOTIDE SEQUENCE</scope>
    <source>
        <strain evidence="1">CBK1P-4</strain>
    </source>
</reference>
<dbReference type="Pfam" id="PF09523">
    <property type="entry name" value="DUF2390"/>
    <property type="match status" value="1"/>
</dbReference>
<gene>
    <name evidence="1" type="ORF">LZD57_05965</name>
</gene>
<sequence length="163" mass="17877">MSTPQEIPPLWDWTLERYRRDGVAPLCLALQERHGADVNLLFLALWLAATGRALSPDDDPGVAVAAWHREIVLPLRSARRAMKGWPMPENRPTPEERDRVRAKLQAVEIETEKLELGLLEAWSTGAELAPADASPATALANLRHVLPAASDDPGLAKLAELAD</sequence>
<comment type="caution">
    <text evidence="1">The sequence shown here is derived from an EMBL/GenBank/DDBJ whole genome shotgun (WGS) entry which is preliminary data.</text>
</comment>
<protein>
    <submittedName>
        <fullName evidence="1">TIGR02444 family protein</fullName>
    </submittedName>
</protein>
<dbReference type="EMBL" id="JAJUWU010000004">
    <property type="protein sequence ID" value="MCE7027530.1"/>
    <property type="molecule type" value="Genomic_DNA"/>
</dbReference>
<dbReference type="RefSeq" id="WP_233718474.1">
    <property type="nucleotide sequence ID" value="NZ_JAJUWU010000004.1"/>
</dbReference>
<proteinExistence type="predicted"/>
<dbReference type="Proteomes" id="UP001139035">
    <property type="component" value="Unassembled WGS sequence"/>
</dbReference>
<dbReference type="NCBIfam" id="TIGR02444">
    <property type="entry name" value="TIGR02444 family protein"/>
    <property type="match status" value="1"/>
</dbReference>